<evidence type="ECO:0000313" key="6">
    <source>
        <dbReference type="EMBL" id="MDQ0321953.1"/>
    </source>
</evidence>
<keyword evidence="3 5" id="KW-1133">Transmembrane helix</keyword>
<comment type="subcellular location">
    <subcellularLocation>
        <location evidence="1">Membrane</location>
        <topology evidence="1">Multi-pass membrane protein</topology>
    </subcellularLocation>
</comment>
<dbReference type="EMBL" id="JAUSVF010000001">
    <property type="protein sequence ID" value="MDQ0321953.1"/>
    <property type="molecule type" value="Genomic_DNA"/>
</dbReference>
<keyword evidence="2 5" id="KW-0812">Transmembrane</keyword>
<comment type="caution">
    <text evidence="6">The sequence shown here is derived from an EMBL/GenBank/DDBJ whole genome shotgun (WGS) entry which is preliminary data.</text>
</comment>
<dbReference type="Gene3D" id="1.10.3720.10">
    <property type="entry name" value="MetI-like"/>
    <property type="match status" value="1"/>
</dbReference>
<reference evidence="6 7" key="1">
    <citation type="submission" date="2023-07" db="EMBL/GenBank/DDBJ databases">
        <title>Genomic Encyclopedia of Type Strains, Phase IV (KMG-IV): sequencing the most valuable type-strain genomes for metagenomic binning, comparative biology and taxonomic classification.</title>
        <authorList>
            <person name="Goeker M."/>
        </authorList>
    </citation>
    <scope>NUCLEOTIDE SEQUENCE [LARGE SCALE GENOMIC DNA]</scope>
    <source>
        <strain evidence="6 7">DSM 1112</strain>
    </source>
</reference>
<evidence type="ECO:0000256" key="3">
    <source>
        <dbReference type="ARBA" id="ARBA00022989"/>
    </source>
</evidence>
<keyword evidence="6" id="KW-0813">Transport</keyword>
<dbReference type="Proteomes" id="UP001230207">
    <property type="component" value="Unassembled WGS sequence"/>
</dbReference>
<evidence type="ECO:0000256" key="2">
    <source>
        <dbReference type="ARBA" id="ARBA00022692"/>
    </source>
</evidence>
<dbReference type="InterPro" id="IPR035906">
    <property type="entry name" value="MetI-like_sf"/>
</dbReference>
<name>A0ABU0BVF3_9HYPH</name>
<feature type="transmembrane region" description="Helical" evidence="5">
    <location>
        <begin position="27"/>
        <end position="49"/>
    </location>
</feature>
<evidence type="ECO:0000313" key="7">
    <source>
        <dbReference type="Proteomes" id="UP001230207"/>
    </source>
</evidence>
<keyword evidence="6" id="KW-0762">Sugar transport</keyword>
<keyword evidence="7" id="KW-1185">Reference proteome</keyword>
<protein>
    <submittedName>
        <fullName evidence="6">ABC-type sugar transport system permease subunit</fullName>
    </submittedName>
</protein>
<keyword evidence="4 5" id="KW-0472">Membrane</keyword>
<evidence type="ECO:0000256" key="5">
    <source>
        <dbReference type="SAM" id="Phobius"/>
    </source>
</evidence>
<evidence type="ECO:0000256" key="1">
    <source>
        <dbReference type="ARBA" id="ARBA00004141"/>
    </source>
</evidence>
<organism evidence="6 7">
    <name type="scientific">Pararhizobium capsulatum DSM 1112</name>
    <dbReference type="NCBI Taxonomy" id="1121113"/>
    <lineage>
        <taxon>Bacteria</taxon>
        <taxon>Pseudomonadati</taxon>
        <taxon>Pseudomonadota</taxon>
        <taxon>Alphaproteobacteria</taxon>
        <taxon>Hyphomicrobiales</taxon>
        <taxon>Rhizobiaceae</taxon>
        <taxon>Rhizobium/Agrobacterium group</taxon>
        <taxon>Pararhizobium</taxon>
    </lineage>
</organism>
<dbReference type="SUPFAM" id="SSF161098">
    <property type="entry name" value="MetI-like"/>
    <property type="match status" value="1"/>
</dbReference>
<sequence length="60" mass="6734">MTRGGPFGSSSVLAYQMFEQSIFSYRFGYGAAIASVLFVIMAVFIVWYLTRIIRAEERGA</sequence>
<evidence type="ECO:0000256" key="4">
    <source>
        <dbReference type="ARBA" id="ARBA00023136"/>
    </source>
</evidence>
<gene>
    <name evidence="6" type="ORF">QO002_004091</name>
</gene>
<proteinExistence type="predicted"/>
<accession>A0ABU0BVF3</accession>